<evidence type="ECO:0000256" key="8">
    <source>
        <dbReference type="ARBA" id="ARBA00023242"/>
    </source>
</evidence>
<evidence type="ECO:0000256" key="2">
    <source>
        <dbReference type="ARBA" id="ARBA00005283"/>
    </source>
</evidence>
<dbReference type="SUPFAM" id="SSF88723">
    <property type="entry name" value="PIN domain-like"/>
    <property type="match status" value="1"/>
</dbReference>
<dbReference type="PRINTS" id="PR00066">
    <property type="entry name" value="XRODRMPGMNTG"/>
</dbReference>
<dbReference type="SMART" id="SM00398">
    <property type="entry name" value="HMG"/>
    <property type="match status" value="1"/>
</dbReference>
<sequence>MGVQGLWKLLAPCGRRISVETLEHTTLAIDVSIWLTQFVKAMRDDEGRPIRNAHLIGTLRRVAKLLYHGVRPVFVFDGGVPVVKALIRQRQMRREKNRDDVATTAKRLLAAQLKAQALRLRKRRRDGDDAGDARRWRQRWRAAPRRNAGRRAAFAGGFDPGAQSSARAPAPVDDADSDDDVAWESDDGSSFLKGAKFRQRVEAAHKARERRGEGAGDAQTYLLRDDDVDADARGAPRPAWALPRANGADADEEDDEDDDDDARAPPRRRRGAAAAARAADDPQPALRAGARGRDLEAMAEAMAAAAASGDRCARRARLRRRGRAREAPRRRRRRRRAGSTATTTSRSRPRSARREPRREMSRSSRDADSVTEDMREDTMHLLRLLGVPYVVAPMEAEAQCAALEAAGLCEGVAYYASDCARDLRLGRDEFCALALLLGGDYDNAASRGWASSSAMEVLQAFHFVDAGEPRDRAEVKELHPDFSLGDVGRELGARWKALSDDDKKPYAALATADAERYDREMAAYKGHATGRGRRRRRGGGGGGRGARSRARRRARAAAAAARPLLAEEPGGPDDGVGRPRN</sequence>
<comment type="caution">
    <text evidence="12">The sequence shown here is derived from an EMBL/GenBank/DDBJ whole genome shotgun (WGS) entry which is preliminary data.</text>
</comment>
<dbReference type="EMBL" id="JBBJCI010000365">
    <property type="protein sequence ID" value="KAK7232888.1"/>
    <property type="molecule type" value="Genomic_DNA"/>
</dbReference>
<keyword evidence="9" id="KW-0238">DNA-binding</keyword>
<evidence type="ECO:0000256" key="7">
    <source>
        <dbReference type="ARBA" id="ARBA00023204"/>
    </source>
</evidence>
<feature type="compositionally biased region" description="Basic residues" evidence="10">
    <location>
        <begin position="136"/>
        <end position="149"/>
    </location>
</feature>
<feature type="compositionally biased region" description="Low complexity" evidence="10">
    <location>
        <begin position="150"/>
        <end position="172"/>
    </location>
</feature>
<keyword evidence="4" id="KW-0255">Endonuclease</keyword>
<feature type="region of interest" description="Disordered" evidence="10">
    <location>
        <begin position="203"/>
        <end position="287"/>
    </location>
</feature>
<evidence type="ECO:0000256" key="3">
    <source>
        <dbReference type="ARBA" id="ARBA00022553"/>
    </source>
</evidence>
<accession>A0ABR1FL82</accession>
<dbReference type="InterPro" id="IPR029060">
    <property type="entry name" value="PIN-like_dom_sf"/>
</dbReference>
<reference evidence="12 13" key="1">
    <citation type="submission" date="2024-03" db="EMBL/GenBank/DDBJ databases">
        <title>Aureococcus anophagefferens CCMP1851 and Kratosvirus quantuckense: Draft genome of a second virus-susceptible host strain in the model system.</title>
        <authorList>
            <person name="Chase E."/>
            <person name="Truchon A.R."/>
            <person name="Schepens W."/>
            <person name="Wilhelm S.W."/>
        </authorList>
    </citation>
    <scope>NUCLEOTIDE SEQUENCE [LARGE SCALE GENOMIC DNA]</scope>
    <source>
        <strain evidence="12 13">CCMP1851</strain>
    </source>
</reference>
<dbReference type="CDD" id="cd09868">
    <property type="entry name" value="PIN_XPG_RAD2"/>
    <property type="match status" value="1"/>
</dbReference>
<feature type="region of interest" description="Disordered" evidence="10">
    <location>
        <begin position="305"/>
        <end position="373"/>
    </location>
</feature>
<evidence type="ECO:0000256" key="4">
    <source>
        <dbReference type="ARBA" id="ARBA00022759"/>
    </source>
</evidence>
<dbReference type="Gene3D" id="3.40.50.1010">
    <property type="entry name" value="5'-nuclease"/>
    <property type="match status" value="2"/>
</dbReference>
<evidence type="ECO:0000256" key="6">
    <source>
        <dbReference type="ARBA" id="ARBA00023128"/>
    </source>
</evidence>
<dbReference type="Pfam" id="PF00505">
    <property type="entry name" value="HMG_box"/>
    <property type="match status" value="1"/>
</dbReference>
<evidence type="ECO:0000313" key="12">
    <source>
        <dbReference type="EMBL" id="KAK7232888.1"/>
    </source>
</evidence>
<organism evidence="12 13">
    <name type="scientific">Aureococcus anophagefferens</name>
    <name type="common">Harmful bloom alga</name>
    <dbReference type="NCBI Taxonomy" id="44056"/>
    <lineage>
        <taxon>Eukaryota</taxon>
        <taxon>Sar</taxon>
        <taxon>Stramenopiles</taxon>
        <taxon>Ochrophyta</taxon>
        <taxon>Pelagophyceae</taxon>
        <taxon>Pelagomonadales</taxon>
        <taxon>Pelagomonadaceae</taxon>
        <taxon>Aureococcus</taxon>
    </lineage>
</organism>
<evidence type="ECO:0000256" key="1">
    <source>
        <dbReference type="ARBA" id="ARBA00004123"/>
    </source>
</evidence>
<dbReference type="InterPro" id="IPR006086">
    <property type="entry name" value="XPG-I_dom"/>
</dbReference>
<dbReference type="PANTHER" id="PTHR16171:SF7">
    <property type="entry name" value="DNA REPAIR PROTEIN RAD2"/>
    <property type="match status" value="1"/>
</dbReference>
<feature type="compositionally biased region" description="Basic and acidic residues" evidence="10">
    <location>
        <begin position="203"/>
        <end position="214"/>
    </location>
</feature>
<feature type="DNA-binding region" description="HMG box" evidence="9">
    <location>
        <begin position="472"/>
        <end position="525"/>
    </location>
</feature>
<feature type="compositionally biased region" description="Acidic residues" evidence="10">
    <location>
        <begin position="249"/>
        <end position="261"/>
    </location>
</feature>
<comment type="subcellular location">
    <subcellularLocation>
        <location evidence="1">Nucleus</location>
    </subcellularLocation>
</comment>
<keyword evidence="4" id="KW-0378">Hydrolase</keyword>
<feature type="region of interest" description="Disordered" evidence="10">
    <location>
        <begin position="120"/>
        <end position="188"/>
    </location>
</feature>
<dbReference type="InterPro" id="IPR036910">
    <property type="entry name" value="HMG_box_dom_sf"/>
</dbReference>
<keyword evidence="6" id="KW-0496">Mitochondrion</keyword>
<dbReference type="Gene3D" id="1.10.30.10">
    <property type="entry name" value="High mobility group box domain"/>
    <property type="match status" value="1"/>
</dbReference>
<keyword evidence="8 9" id="KW-0539">Nucleus</keyword>
<keyword evidence="7" id="KW-0234">DNA repair</keyword>
<dbReference type="InterPro" id="IPR001044">
    <property type="entry name" value="XPG/Rad2_eukaryotes"/>
</dbReference>
<evidence type="ECO:0000256" key="9">
    <source>
        <dbReference type="PROSITE-ProRule" id="PRU00267"/>
    </source>
</evidence>
<dbReference type="InterPro" id="IPR006085">
    <property type="entry name" value="XPG_DNA_repair_N"/>
</dbReference>
<evidence type="ECO:0000256" key="5">
    <source>
        <dbReference type="ARBA" id="ARBA00022763"/>
    </source>
</evidence>
<dbReference type="PROSITE" id="PS50118">
    <property type="entry name" value="HMG_BOX_2"/>
    <property type="match status" value="1"/>
</dbReference>
<feature type="region of interest" description="Disordered" evidence="10">
    <location>
        <begin position="522"/>
        <end position="581"/>
    </location>
</feature>
<dbReference type="PROSITE" id="PS00842">
    <property type="entry name" value="XPG_2"/>
    <property type="match status" value="1"/>
</dbReference>
<dbReference type="SMART" id="SM00484">
    <property type="entry name" value="XPGI"/>
    <property type="match status" value="1"/>
</dbReference>
<feature type="compositionally biased region" description="Acidic residues" evidence="10">
    <location>
        <begin position="173"/>
        <end position="187"/>
    </location>
</feature>
<evidence type="ECO:0000313" key="13">
    <source>
        <dbReference type="Proteomes" id="UP001363151"/>
    </source>
</evidence>
<keyword evidence="3" id="KW-0597">Phosphoprotein</keyword>
<dbReference type="PANTHER" id="PTHR16171">
    <property type="entry name" value="DNA REPAIR PROTEIN COMPLEMENTING XP-G CELLS-RELATED"/>
    <property type="match status" value="1"/>
</dbReference>
<dbReference type="Proteomes" id="UP001363151">
    <property type="component" value="Unassembled WGS sequence"/>
</dbReference>
<dbReference type="InterPro" id="IPR009071">
    <property type="entry name" value="HMG_box_dom"/>
</dbReference>
<dbReference type="PROSITE" id="PS00841">
    <property type="entry name" value="XPG_1"/>
    <property type="match status" value="1"/>
</dbReference>
<gene>
    <name evidence="12" type="ORF">SO694_00036115</name>
</gene>
<protein>
    <submittedName>
        <fullName evidence="12">DNA repair protein</fullName>
    </submittedName>
</protein>
<name>A0ABR1FL82_AURAN</name>
<proteinExistence type="inferred from homology"/>
<feature type="compositionally biased region" description="Basic residues" evidence="10">
    <location>
        <begin position="528"/>
        <end position="538"/>
    </location>
</feature>
<dbReference type="InterPro" id="IPR006084">
    <property type="entry name" value="XPG/Rad2"/>
</dbReference>
<feature type="compositionally biased region" description="Basic and acidic residues" evidence="10">
    <location>
        <begin position="125"/>
        <end position="135"/>
    </location>
</feature>
<feature type="compositionally biased region" description="Basic residues" evidence="10">
    <location>
        <begin position="314"/>
        <end position="337"/>
    </location>
</feature>
<keyword evidence="13" id="KW-1185">Reference proteome</keyword>
<dbReference type="PRINTS" id="PR00853">
    <property type="entry name" value="XPGRADSUPER"/>
</dbReference>
<keyword evidence="5" id="KW-0227">DNA damage</keyword>
<dbReference type="Pfam" id="PF00867">
    <property type="entry name" value="XPG_I"/>
    <property type="match status" value="1"/>
</dbReference>
<feature type="compositionally biased region" description="Basic residues" evidence="10">
    <location>
        <begin position="546"/>
        <end position="555"/>
    </location>
</feature>
<feature type="compositionally biased region" description="Basic and acidic residues" evidence="10">
    <location>
        <begin position="352"/>
        <end position="373"/>
    </location>
</feature>
<dbReference type="InterPro" id="IPR019974">
    <property type="entry name" value="XPG_CS"/>
</dbReference>
<feature type="domain" description="HMG box" evidence="11">
    <location>
        <begin position="472"/>
        <end position="525"/>
    </location>
</feature>
<evidence type="ECO:0000259" key="11">
    <source>
        <dbReference type="PROSITE" id="PS50118"/>
    </source>
</evidence>
<dbReference type="SMART" id="SM00485">
    <property type="entry name" value="XPGN"/>
    <property type="match status" value="1"/>
</dbReference>
<keyword evidence="4" id="KW-0540">Nuclease</keyword>
<evidence type="ECO:0000256" key="10">
    <source>
        <dbReference type="SAM" id="MobiDB-lite"/>
    </source>
</evidence>
<comment type="similarity">
    <text evidence="2">Belongs to the XPG/RAD2 endonuclease family. XPG subfamily.</text>
</comment>
<dbReference type="Pfam" id="PF00752">
    <property type="entry name" value="XPG_N"/>
    <property type="match status" value="1"/>
</dbReference>
<dbReference type="SUPFAM" id="SSF47095">
    <property type="entry name" value="HMG-box"/>
    <property type="match status" value="1"/>
</dbReference>